<evidence type="ECO:0000259" key="12">
    <source>
        <dbReference type="Pfam" id="PF02558"/>
    </source>
</evidence>
<name>A0A2A7A2Y0_9FIRM</name>
<dbReference type="GO" id="GO:0050661">
    <property type="term" value="F:NADP binding"/>
    <property type="evidence" value="ECO:0007669"/>
    <property type="project" value="TreeGrafter"/>
</dbReference>
<gene>
    <name evidence="14" type="ORF">CGS55_03160</name>
</gene>
<evidence type="ECO:0000256" key="8">
    <source>
        <dbReference type="ARBA" id="ARBA00023002"/>
    </source>
</evidence>
<proteinExistence type="inferred from homology"/>
<reference evidence="14 15" key="1">
    <citation type="journal article" date="2017" name="Front. Microbiol.">
        <title>New Insights into the Diversity of the Genus Faecalibacterium.</title>
        <authorList>
            <person name="Benevides L."/>
            <person name="Burman S."/>
            <person name="Martin R."/>
            <person name="Robert V."/>
            <person name="Thomas M."/>
            <person name="Miquel S."/>
            <person name="Chain F."/>
            <person name="Sokol H."/>
            <person name="Bermudez-Humaran L.G."/>
            <person name="Morrison M."/>
            <person name="Langella P."/>
            <person name="Azevedo V.A."/>
            <person name="Chatel J.M."/>
            <person name="Soares S."/>
        </authorList>
    </citation>
    <scope>NUCLEOTIDE SEQUENCE [LARGE SCALE GENOMIC DNA]</scope>
    <source>
        <strain evidence="14 15">CNCM I 4546</strain>
    </source>
</reference>
<evidence type="ECO:0000256" key="10">
    <source>
        <dbReference type="ARBA" id="ARBA00048793"/>
    </source>
</evidence>
<keyword evidence="8 11" id="KW-0560">Oxidoreductase</keyword>
<dbReference type="Pfam" id="PF02558">
    <property type="entry name" value="ApbA"/>
    <property type="match status" value="1"/>
</dbReference>
<feature type="domain" description="Ketopantoate reductase N-terminal" evidence="12">
    <location>
        <begin position="3"/>
        <end position="149"/>
    </location>
</feature>
<organism evidence="14 15">
    <name type="scientific">Faecalibacterium prausnitzii</name>
    <dbReference type="NCBI Taxonomy" id="853"/>
    <lineage>
        <taxon>Bacteria</taxon>
        <taxon>Bacillati</taxon>
        <taxon>Bacillota</taxon>
        <taxon>Clostridia</taxon>
        <taxon>Eubacteriales</taxon>
        <taxon>Oscillospiraceae</taxon>
        <taxon>Faecalibacterium</taxon>
    </lineage>
</organism>
<dbReference type="Gene3D" id="1.10.1040.10">
    <property type="entry name" value="N-(1-d-carboxylethyl)-l-norvaline Dehydrogenase, domain 2"/>
    <property type="match status" value="1"/>
</dbReference>
<dbReference type="PANTHER" id="PTHR43765">
    <property type="entry name" value="2-DEHYDROPANTOATE 2-REDUCTASE-RELATED"/>
    <property type="match status" value="1"/>
</dbReference>
<protein>
    <recommendedName>
        <fullName evidence="5 11">2-dehydropantoate 2-reductase</fullName>
        <ecNumber evidence="4 11">1.1.1.169</ecNumber>
    </recommendedName>
    <alternativeName>
        <fullName evidence="9 11">Ketopantoate reductase</fullName>
    </alternativeName>
</protein>
<dbReference type="AlphaFoldDB" id="A0A2A7A2Y0"/>
<dbReference type="Pfam" id="PF08546">
    <property type="entry name" value="ApbA_C"/>
    <property type="match status" value="1"/>
</dbReference>
<dbReference type="SUPFAM" id="SSF48179">
    <property type="entry name" value="6-phosphogluconate dehydrogenase C-terminal domain-like"/>
    <property type="match status" value="1"/>
</dbReference>
<dbReference type="InterPro" id="IPR036291">
    <property type="entry name" value="NAD(P)-bd_dom_sf"/>
</dbReference>
<accession>A0A2A7A2Y0</accession>
<dbReference type="GO" id="GO:0005737">
    <property type="term" value="C:cytoplasm"/>
    <property type="evidence" value="ECO:0007669"/>
    <property type="project" value="TreeGrafter"/>
</dbReference>
<comment type="function">
    <text evidence="1 11">Catalyzes the NADPH-dependent reduction of ketopantoate into pantoic acid.</text>
</comment>
<evidence type="ECO:0000256" key="11">
    <source>
        <dbReference type="RuleBase" id="RU362068"/>
    </source>
</evidence>
<dbReference type="Proteomes" id="UP000219901">
    <property type="component" value="Unassembled WGS sequence"/>
</dbReference>
<dbReference type="NCBIfam" id="TIGR00745">
    <property type="entry name" value="apbA_panE"/>
    <property type="match status" value="1"/>
</dbReference>
<keyword evidence="6 11" id="KW-0566">Pantothenate biosynthesis</keyword>
<dbReference type="InterPro" id="IPR008927">
    <property type="entry name" value="6-PGluconate_DH-like_C_sf"/>
</dbReference>
<evidence type="ECO:0000256" key="7">
    <source>
        <dbReference type="ARBA" id="ARBA00022857"/>
    </source>
</evidence>
<dbReference type="FunFam" id="1.10.1040.10:FF:000017">
    <property type="entry name" value="2-dehydropantoate 2-reductase"/>
    <property type="match status" value="1"/>
</dbReference>
<dbReference type="PANTHER" id="PTHR43765:SF2">
    <property type="entry name" value="2-DEHYDROPANTOATE 2-REDUCTASE"/>
    <property type="match status" value="1"/>
</dbReference>
<evidence type="ECO:0000256" key="2">
    <source>
        <dbReference type="ARBA" id="ARBA00004994"/>
    </source>
</evidence>
<dbReference type="UniPathway" id="UPA00028">
    <property type="reaction ID" value="UER00004"/>
</dbReference>
<dbReference type="InterPro" id="IPR013332">
    <property type="entry name" value="KPR_N"/>
</dbReference>
<comment type="caution">
    <text evidence="14">The sequence shown here is derived from an EMBL/GenBank/DDBJ whole genome shotgun (WGS) entry which is preliminary data.</text>
</comment>
<comment type="pathway">
    <text evidence="2 11">Cofactor biosynthesis; (R)-pantothenate biosynthesis; (R)-pantoate from 3-methyl-2-oxobutanoate: step 2/2.</text>
</comment>
<evidence type="ECO:0000256" key="6">
    <source>
        <dbReference type="ARBA" id="ARBA00022655"/>
    </source>
</evidence>
<comment type="catalytic activity">
    <reaction evidence="10 11">
        <text>(R)-pantoate + NADP(+) = 2-dehydropantoate + NADPH + H(+)</text>
        <dbReference type="Rhea" id="RHEA:16233"/>
        <dbReference type="ChEBI" id="CHEBI:11561"/>
        <dbReference type="ChEBI" id="CHEBI:15378"/>
        <dbReference type="ChEBI" id="CHEBI:15980"/>
        <dbReference type="ChEBI" id="CHEBI:57783"/>
        <dbReference type="ChEBI" id="CHEBI:58349"/>
        <dbReference type="EC" id="1.1.1.169"/>
    </reaction>
</comment>
<feature type="domain" description="Ketopantoate reductase C-terminal" evidence="13">
    <location>
        <begin position="179"/>
        <end position="303"/>
    </location>
</feature>
<dbReference type="EC" id="1.1.1.169" evidence="4 11"/>
<sequence length="304" mass="32846">MKIAVLGAGAMGSLYGAKLSHTQDVTMVDVNETLIDHINQNGIVVQEADGTEETYTLKAVKSGTDIGVQDLVIVFVKGIFTKDTIRQNLSMIGSNTLVMTLQNGAGNNRDIAKFVSKDNILVGTTSHNCVVKGLGVIYHSGHGPTNIGPDVQTPDNTAKAKIAGEILKQAGFEVYVLDDIQVILWKKLFVNCAVNALSMVTGKHLGELSSDPYLWEICTDVIQECVKVAEADGTSIPSDVAMETVKEVCENNPLGYASMYQDYMNHRKTEIDRINGAIAELADEYGIVAPCNKMLIRLVHAMEG</sequence>
<dbReference type="EMBL" id="NMTV01000024">
    <property type="protein sequence ID" value="PDX73422.1"/>
    <property type="molecule type" value="Genomic_DNA"/>
</dbReference>
<dbReference type="InterPro" id="IPR050838">
    <property type="entry name" value="Ketopantoate_reductase"/>
</dbReference>
<dbReference type="Gene3D" id="3.40.50.720">
    <property type="entry name" value="NAD(P)-binding Rossmann-like Domain"/>
    <property type="match status" value="1"/>
</dbReference>
<dbReference type="InterPro" id="IPR003710">
    <property type="entry name" value="ApbA"/>
</dbReference>
<evidence type="ECO:0000256" key="1">
    <source>
        <dbReference type="ARBA" id="ARBA00002919"/>
    </source>
</evidence>
<dbReference type="GO" id="GO:0015940">
    <property type="term" value="P:pantothenate biosynthetic process"/>
    <property type="evidence" value="ECO:0007669"/>
    <property type="project" value="UniProtKB-UniPathway"/>
</dbReference>
<dbReference type="InterPro" id="IPR013752">
    <property type="entry name" value="KPA_reductase"/>
</dbReference>
<evidence type="ECO:0000313" key="14">
    <source>
        <dbReference type="EMBL" id="PDX73422.1"/>
    </source>
</evidence>
<keyword evidence="7 11" id="KW-0521">NADP</keyword>
<evidence type="ECO:0000256" key="9">
    <source>
        <dbReference type="ARBA" id="ARBA00032024"/>
    </source>
</evidence>
<dbReference type="RefSeq" id="WP_097782616.1">
    <property type="nucleotide sequence ID" value="NZ_NMTV01000024.1"/>
</dbReference>
<evidence type="ECO:0000256" key="5">
    <source>
        <dbReference type="ARBA" id="ARBA00019465"/>
    </source>
</evidence>
<dbReference type="InterPro" id="IPR013328">
    <property type="entry name" value="6PGD_dom2"/>
</dbReference>
<dbReference type="SUPFAM" id="SSF51735">
    <property type="entry name" value="NAD(P)-binding Rossmann-fold domains"/>
    <property type="match status" value="1"/>
</dbReference>
<evidence type="ECO:0000259" key="13">
    <source>
        <dbReference type="Pfam" id="PF08546"/>
    </source>
</evidence>
<dbReference type="GO" id="GO:0008677">
    <property type="term" value="F:2-dehydropantoate 2-reductase activity"/>
    <property type="evidence" value="ECO:0007669"/>
    <property type="project" value="UniProtKB-EC"/>
</dbReference>
<evidence type="ECO:0000256" key="3">
    <source>
        <dbReference type="ARBA" id="ARBA00007870"/>
    </source>
</evidence>
<comment type="similarity">
    <text evidence="3 11">Belongs to the ketopantoate reductase family.</text>
</comment>
<evidence type="ECO:0000256" key="4">
    <source>
        <dbReference type="ARBA" id="ARBA00013014"/>
    </source>
</evidence>
<evidence type="ECO:0000313" key="15">
    <source>
        <dbReference type="Proteomes" id="UP000219901"/>
    </source>
</evidence>